<dbReference type="OMA" id="PIASCYV"/>
<feature type="domain" description="EamA" evidence="6">
    <location>
        <begin position="92"/>
        <end position="229"/>
    </location>
</feature>
<comment type="subcellular location">
    <subcellularLocation>
        <location evidence="1">Membrane</location>
        <topology evidence="1">Multi-pass membrane protein</topology>
    </subcellularLocation>
</comment>
<dbReference type="EMBL" id="JH711583">
    <property type="protein sequence ID" value="EIW77920.1"/>
    <property type="molecule type" value="Genomic_DNA"/>
</dbReference>
<feature type="transmembrane region" description="Helical" evidence="5">
    <location>
        <begin position="127"/>
        <end position="144"/>
    </location>
</feature>
<feature type="transmembrane region" description="Helical" evidence="5">
    <location>
        <begin position="215"/>
        <end position="233"/>
    </location>
</feature>
<dbReference type="AlphaFoldDB" id="A0A5M3MG68"/>
<feature type="transmembrane region" description="Helical" evidence="5">
    <location>
        <begin position="266"/>
        <end position="287"/>
    </location>
</feature>
<dbReference type="SUPFAM" id="SSF103481">
    <property type="entry name" value="Multidrug resistance efflux transporter EmrE"/>
    <property type="match status" value="2"/>
</dbReference>
<evidence type="ECO:0000256" key="1">
    <source>
        <dbReference type="ARBA" id="ARBA00004141"/>
    </source>
</evidence>
<dbReference type="PANTHER" id="PTHR22911">
    <property type="entry name" value="ACYL-MALONYL CONDENSING ENZYME-RELATED"/>
    <property type="match status" value="1"/>
</dbReference>
<dbReference type="PANTHER" id="PTHR22911:SF6">
    <property type="entry name" value="SOLUTE CARRIER FAMILY 35 MEMBER G1"/>
    <property type="match status" value="1"/>
</dbReference>
<protein>
    <recommendedName>
        <fullName evidence="6">EamA domain-containing protein</fullName>
    </recommendedName>
</protein>
<name>A0A5M3MG68_CONPW</name>
<feature type="transmembrane region" description="Helical" evidence="5">
    <location>
        <begin position="359"/>
        <end position="376"/>
    </location>
</feature>
<evidence type="ECO:0000259" key="6">
    <source>
        <dbReference type="Pfam" id="PF00892"/>
    </source>
</evidence>
<keyword evidence="3 5" id="KW-1133">Transmembrane helix</keyword>
<dbReference type="GO" id="GO:0016020">
    <property type="term" value="C:membrane"/>
    <property type="evidence" value="ECO:0007669"/>
    <property type="project" value="UniProtKB-SubCell"/>
</dbReference>
<dbReference type="OrthoDB" id="306876at2759"/>
<keyword evidence="4 5" id="KW-0472">Membrane</keyword>
<feature type="transmembrane region" description="Helical" evidence="5">
    <location>
        <begin position="156"/>
        <end position="177"/>
    </location>
</feature>
<evidence type="ECO:0000313" key="8">
    <source>
        <dbReference type="Proteomes" id="UP000053558"/>
    </source>
</evidence>
<dbReference type="Proteomes" id="UP000053558">
    <property type="component" value="Unassembled WGS sequence"/>
</dbReference>
<organism evidence="7 8">
    <name type="scientific">Coniophora puteana (strain RWD-64-598)</name>
    <name type="common">Brown rot fungus</name>
    <dbReference type="NCBI Taxonomy" id="741705"/>
    <lineage>
        <taxon>Eukaryota</taxon>
        <taxon>Fungi</taxon>
        <taxon>Dikarya</taxon>
        <taxon>Basidiomycota</taxon>
        <taxon>Agaricomycotina</taxon>
        <taxon>Agaricomycetes</taxon>
        <taxon>Agaricomycetidae</taxon>
        <taxon>Boletales</taxon>
        <taxon>Coniophorineae</taxon>
        <taxon>Coniophoraceae</taxon>
        <taxon>Coniophora</taxon>
    </lineage>
</organism>
<comment type="caution">
    <text evidence="7">The sequence shown here is derived from an EMBL/GenBank/DDBJ whole genome shotgun (WGS) entry which is preliminary data.</text>
</comment>
<dbReference type="KEGG" id="cput:CONPUDRAFT_128915"/>
<sequence length="460" mass="50076">MKGILKNSSSAKGYLVLSQHDNAPSPTVEIPATPGSYDDEHDGWAETPTSPEFEKAHDKDRRWYARILRRINTWADRQPRIVRLKEIADANYGMLLIMLSQFFFSFMNLGVKILNTLEKPVPTMELIIVRMVITFLCCVSYMVLRKVPDPFLGPKGVRLLLVARGLFGFFGLFGVYYSLQYLSLADATTLTFLGPLATAISGRIFLKEAYSKREACAAICSLLGVILIARPPFLFGHSELPGAGAHEGVGGETGAVLATTAQRLRAVGASLIGVCLGSLAQCAIRAIGTKAHAMHSMTFFSLWCVIVSSTSMTTLDIHMMVPQRWEWGAVLVFIGLCGFFAQTLVTIGLQRETAARGAMGVYIQVIIAGFLEYMFFGVVPTLLSLVGAGIIIACAVFIVMTKKVEKKIARIDTAVEEGLLARRDSHESGSEEGSEGEVVKLESISHEGVAQGAIQVVMRA</sequence>
<evidence type="ECO:0000256" key="2">
    <source>
        <dbReference type="ARBA" id="ARBA00022692"/>
    </source>
</evidence>
<feature type="transmembrane region" description="Helical" evidence="5">
    <location>
        <begin position="327"/>
        <end position="347"/>
    </location>
</feature>
<feature type="transmembrane region" description="Helical" evidence="5">
    <location>
        <begin position="299"/>
        <end position="321"/>
    </location>
</feature>
<feature type="transmembrane region" description="Helical" evidence="5">
    <location>
        <begin position="90"/>
        <end position="107"/>
    </location>
</feature>
<dbReference type="InterPro" id="IPR000620">
    <property type="entry name" value="EamA_dom"/>
</dbReference>
<reference evidence="8" key="1">
    <citation type="journal article" date="2012" name="Science">
        <title>The Paleozoic origin of enzymatic lignin decomposition reconstructed from 31 fungal genomes.</title>
        <authorList>
            <person name="Floudas D."/>
            <person name="Binder M."/>
            <person name="Riley R."/>
            <person name="Barry K."/>
            <person name="Blanchette R.A."/>
            <person name="Henrissat B."/>
            <person name="Martinez A.T."/>
            <person name="Otillar R."/>
            <person name="Spatafora J.W."/>
            <person name="Yadav J.S."/>
            <person name="Aerts A."/>
            <person name="Benoit I."/>
            <person name="Boyd A."/>
            <person name="Carlson A."/>
            <person name="Copeland A."/>
            <person name="Coutinho P.M."/>
            <person name="de Vries R.P."/>
            <person name="Ferreira P."/>
            <person name="Findley K."/>
            <person name="Foster B."/>
            <person name="Gaskell J."/>
            <person name="Glotzer D."/>
            <person name="Gorecki P."/>
            <person name="Heitman J."/>
            <person name="Hesse C."/>
            <person name="Hori C."/>
            <person name="Igarashi K."/>
            <person name="Jurgens J.A."/>
            <person name="Kallen N."/>
            <person name="Kersten P."/>
            <person name="Kohler A."/>
            <person name="Kuees U."/>
            <person name="Kumar T.K.A."/>
            <person name="Kuo A."/>
            <person name="LaButti K."/>
            <person name="Larrondo L.F."/>
            <person name="Lindquist E."/>
            <person name="Ling A."/>
            <person name="Lombard V."/>
            <person name="Lucas S."/>
            <person name="Lundell T."/>
            <person name="Martin R."/>
            <person name="McLaughlin D.J."/>
            <person name="Morgenstern I."/>
            <person name="Morin E."/>
            <person name="Murat C."/>
            <person name="Nagy L.G."/>
            <person name="Nolan M."/>
            <person name="Ohm R.A."/>
            <person name="Patyshakuliyeva A."/>
            <person name="Rokas A."/>
            <person name="Ruiz-Duenas F.J."/>
            <person name="Sabat G."/>
            <person name="Salamov A."/>
            <person name="Samejima M."/>
            <person name="Schmutz J."/>
            <person name="Slot J.C."/>
            <person name="St John F."/>
            <person name="Stenlid J."/>
            <person name="Sun H."/>
            <person name="Sun S."/>
            <person name="Syed K."/>
            <person name="Tsang A."/>
            <person name="Wiebenga A."/>
            <person name="Young D."/>
            <person name="Pisabarro A."/>
            <person name="Eastwood D.C."/>
            <person name="Martin F."/>
            <person name="Cullen D."/>
            <person name="Grigoriev I.V."/>
            <person name="Hibbett D.S."/>
        </authorList>
    </citation>
    <scope>NUCLEOTIDE SEQUENCE [LARGE SCALE GENOMIC DNA]</scope>
    <source>
        <strain evidence="8">RWD-64-598 SS2</strain>
    </source>
</reference>
<feature type="transmembrane region" description="Helical" evidence="5">
    <location>
        <begin position="189"/>
        <end position="206"/>
    </location>
</feature>
<feature type="transmembrane region" description="Helical" evidence="5">
    <location>
        <begin position="382"/>
        <end position="400"/>
    </location>
</feature>
<evidence type="ECO:0000256" key="4">
    <source>
        <dbReference type="ARBA" id="ARBA00023136"/>
    </source>
</evidence>
<feature type="domain" description="EamA" evidence="6">
    <location>
        <begin position="289"/>
        <end position="399"/>
    </location>
</feature>
<gene>
    <name evidence="7" type="ORF">CONPUDRAFT_128915</name>
</gene>
<dbReference type="RefSeq" id="XP_007772222.1">
    <property type="nucleotide sequence ID" value="XM_007774032.1"/>
</dbReference>
<evidence type="ECO:0000313" key="7">
    <source>
        <dbReference type="EMBL" id="EIW77920.1"/>
    </source>
</evidence>
<keyword evidence="2 5" id="KW-0812">Transmembrane</keyword>
<accession>A0A5M3MG68</accession>
<evidence type="ECO:0000256" key="5">
    <source>
        <dbReference type="SAM" id="Phobius"/>
    </source>
</evidence>
<dbReference type="Pfam" id="PF00892">
    <property type="entry name" value="EamA"/>
    <property type="match status" value="2"/>
</dbReference>
<dbReference type="GeneID" id="19200159"/>
<keyword evidence="8" id="KW-1185">Reference proteome</keyword>
<evidence type="ECO:0000256" key="3">
    <source>
        <dbReference type="ARBA" id="ARBA00022989"/>
    </source>
</evidence>
<proteinExistence type="predicted"/>
<dbReference type="InterPro" id="IPR037185">
    <property type="entry name" value="EmrE-like"/>
</dbReference>